<dbReference type="EMBL" id="JACVVK020000402">
    <property type="protein sequence ID" value="KAK7475554.1"/>
    <property type="molecule type" value="Genomic_DNA"/>
</dbReference>
<dbReference type="Gene3D" id="3.10.100.10">
    <property type="entry name" value="Mannose-Binding Protein A, subunit A"/>
    <property type="match status" value="1"/>
</dbReference>
<feature type="region of interest" description="Disordered" evidence="1">
    <location>
        <begin position="26"/>
        <end position="90"/>
    </location>
</feature>
<dbReference type="Proteomes" id="UP001519460">
    <property type="component" value="Unassembled WGS sequence"/>
</dbReference>
<dbReference type="InterPro" id="IPR016187">
    <property type="entry name" value="CTDL_fold"/>
</dbReference>
<evidence type="ECO:0008006" key="5">
    <source>
        <dbReference type="Google" id="ProtNLM"/>
    </source>
</evidence>
<dbReference type="CDD" id="cd00037">
    <property type="entry name" value="CLECT"/>
    <property type="match status" value="1"/>
</dbReference>
<sequence>MIITANGLKNIVVIFSLVAVSVSQRNSSKTDSSVPGDYSKTTSSADLSDDSKSKSSVVHSDFSRATSLVRSDRSTTQSSAGCGNSTSGGVTSAGCASSTSGSVTSPGCVNSASGGVTSAGCGNSTSGGVTSAHCVNSTSGSVTSPGCVNSASGGVTSAGCGNSTSDSVTSAGYVNSTSGSVTSPGYVNSTSGSVTSAGYVNSTSGSVTSAGYLSSASGSITSADYPKIDTVGVLHLIWTSATQAFIQTPGWDKHERFLHRSAYRDIWVDVNVPANRWTLMSASVTSPVPCRHNTLDMYVANKSSGNWFSFCNQESPVAALHWANVFTLHMRLDRLLSVIRFQFRFTFFLLPTGKWNCSVANFADFSLHFHCNLETECAGGEDEKSCPYTGRCRAGQFQVGDRCYTYTRPPRDVSWNEASVDCTRKGGYLASLNTKEEWDGMVKVIQDKQWMDTLYLGLRRSGSSMPSM</sequence>
<feature type="signal peptide" evidence="2">
    <location>
        <begin position="1"/>
        <end position="23"/>
    </location>
</feature>
<feature type="compositionally biased region" description="Polar residues" evidence="1">
    <location>
        <begin position="64"/>
        <end position="84"/>
    </location>
</feature>
<gene>
    <name evidence="3" type="ORF">BaRGS_00033187</name>
</gene>
<dbReference type="InterPro" id="IPR016186">
    <property type="entry name" value="C-type_lectin-like/link_sf"/>
</dbReference>
<keyword evidence="4" id="KW-1185">Reference proteome</keyword>
<evidence type="ECO:0000256" key="1">
    <source>
        <dbReference type="SAM" id="MobiDB-lite"/>
    </source>
</evidence>
<name>A0ABD0JL43_9CAEN</name>
<dbReference type="SUPFAM" id="SSF56436">
    <property type="entry name" value="C-type lectin-like"/>
    <property type="match status" value="1"/>
</dbReference>
<keyword evidence="2" id="KW-0732">Signal</keyword>
<proteinExistence type="predicted"/>
<accession>A0ABD0JL43</accession>
<feature type="chain" id="PRO_5044750659" description="C-type lectin domain-containing protein" evidence="2">
    <location>
        <begin position="24"/>
        <end position="468"/>
    </location>
</feature>
<organism evidence="3 4">
    <name type="scientific">Batillaria attramentaria</name>
    <dbReference type="NCBI Taxonomy" id="370345"/>
    <lineage>
        <taxon>Eukaryota</taxon>
        <taxon>Metazoa</taxon>
        <taxon>Spiralia</taxon>
        <taxon>Lophotrochozoa</taxon>
        <taxon>Mollusca</taxon>
        <taxon>Gastropoda</taxon>
        <taxon>Caenogastropoda</taxon>
        <taxon>Sorbeoconcha</taxon>
        <taxon>Cerithioidea</taxon>
        <taxon>Batillariidae</taxon>
        <taxon>Batillaria</taxon>
    </lineage>
</organism>
<protein>
    <recommendedName>
        <fullName evidence="5">C-type lectin domain-containing protein</fullName>
    </recommendedName>
</protein>
<evidence type="ECO:0000313" key="4">
    <source>
        <dbReference type="Proteomes" id="UP001519460"/>
    </source>
</evidence>
<evidence type="ECO:0000256" key="2">
    <source>
        <dbReference type="SAM" id="SignalP"/>
    </source>
</evidence>
<comment type="caution">
    <text evidence="3">The sequence shown here is derived from an EMBL/GenBank/DDBJ whole genome shotgun (WGS) entry which is preliminary data.</text>
</comment>
<reference evidence="3 4" key="1">
    <citation type="journal article" date="2023" name="Sci. Data">
        <title>Genome assembly of the Korean intertidal mud-creeper Batillaria attramentaria.</title>
        <authorList>
            <person name="Patra A.K."/>
            <person name="Ho P.T."/>
            <person name="Jun S."/>
            <person name="Lee S.J."/>
            <person name="Kim Y."/>
            <person name="Won Y.J."/>
        </authorList>
    </citation>
    <scope>NUCLEOTIDE SEQUENCE [LARGE SCALE GENOMIC DNA]</scope>
    <source>
        <strain evidence="3">Wonlab-2016</strain>
    </source>
</reference>
<dbReference type="AlphaFoldDB" id="A0ABD0JL43"/>
<evidence type="ECO:0000313" key="3">
    <source>
        <dbReference type="EMBL" id="KAK7475554.1"/>
    </source>
</evidence>